<name>A0A267H1B5_9PLAT</name>
<evidence type="ECO:0000256" key="2">
    <source>
        <dbReference type="ARBA" id="ARBA00005557"/>
    </source>
</evidence>
<evidence type="ECO:0000256" key="5">
    <source>
        <dbReference type="ARBA" id="ARBA00023128"/>
    </source>
</evidence>
<dbReference type="PANTHER" id="PTHR33618:SF1">
    <property type="entry name" value="LARGE RIBOSOMAL SUBUNIT PROTEIN ML53"/>
    <property type="match status" value="1"/>
</dbReference>
<organism evidence="9 10">
    <name type="scientific">Macrostomum lignano</name>
    <dbReference type="NCBI Taxonomy" id="282301"/>
    <lineage>
        <taxon>Eukaryota</taxon>
        <taxon>Metazoa</taxon>
        <taxon>Spiralia</taxon>
        <taxon>Lophotrochozoa</taxon>
        <taxon>Platyhelminthes</taxon>
        <taxon>Rhabditophora</taxon>
        <taxon>Macrostomorpha</taxon>
        <taxon>Macrostomida</taxon>
        <taxon>Macrostomidae</taxon>
        <taxon>Macrostomum</taxon>
    </lineage>
</organism>
<keyword evidence="5" id="KW-0496">Mitochondrion</keyword>
<dbReference type="Pfam" id="PF10780">
    <property type="entry name" value="MRP_L53"/>
    <property type="match status" value="1"/>
</dbReference>
<dbReference type="GO" id="GO:0005762">
    <property type="term" value="C:mitochondrial large ribosomal subunit"/>
    <property type="evidence" value="ECO:0007669"/>
    <property type="project" value="TreeGrafter"/>
</dbReference>
<dbReference type="InterPro" id="IPR019716">
    <property type="entry name" value="Ribosomal_mL53"/>
</dbReference>
<keyword evidence="6" id="KW-0687">Ribonucleoprotein</keyword>
<keyword evidence="3" id="KW-0809">Transit peptide</keyword>
<keyword evidence="10" id="KW-1185">Reference proteome</keyword>
<protein>
    <recommendedName>
        <fullName evidence="7">Large ribosomal subunit protein mL53</fullName>
    </recommendedName>
    <alternativeName>
        <fullName evidence="8">39S ribosomal protein L53, mitochondrial</fullName>
    </alternativeName>
</protein>
<gene>
    <name evidence="9" type="ORF">BOX15_Mlig012542g2</name>
</gene>
<dbReference type="Proteomes" id="UP000215902">
    <property type="component" value="Unassembled WGS sequence"/>
</dbReference>
<evidence type="ECO:0000256" key="8">
    <source>
        <dbReference type="ARBA" id="ARBA00042721"/>
    </source>
</evidence>
<evidence type="ECO:0000256" key="4">
    <source>
        <dbReference type="ARBA" id="ARBA00022980"/>
    </source>
</evidence>
<dbReference type="InterPro" id="IPR052473">
    <property type="entry name" value="mtLSU_mL53"/>
</dbReference>
<reference evidence="9 10" key="1">
    <citation type="submission" date="2017-06" db="EMBL/GenBank/DDBJ databases">
        <title>A platform for efficient transgenesis in Macrostomum lignano, a flatworm model organism for stem cell research.</title>
        <authorList>
            <person name="Berezikov E."/>
        </authorList>
    </citation>
    <scope>NUCLEOTIDE SEQUENCE [LARGE SCALE GENOMIC DNA]</scope>
    <source>
        <strain evidence="9">DV1</strain>
        <tissue evidence="9">Whole organism</tissue>
    </source>
</reference>
<evidence type="ECO:0000313" key="9">
    <source>
        <dbReference type="EMBL" id="PAA91329.1"/>
    </source>
</evidence>
<dbReference type="AlphaFoldDB" id="A0A267H1B5"/>
<dbReference type="OrthoDB" id="6618793at2759"/>
<evidence type="ECO:0000256" key="3">
    <source>
        <dbReference type="ARBA" id="ARBA00022946"/>
    </source>
</evidence>
<dbReference type="EMBL" id="NIVC01000090">
    <property type="protein sequence ID" value="PAA91329.1"/>
    <property type="molecule type" value="Genomic_DNA"/>
</dbReference>
<comment type="similarity">
    <text evidence="2">Belongs to the mitochondrion-specific ribosomal protein mL53 family.</text>
</comment>
<comment type="subcellular location">
    <subcellularLocation>
        <location evidence="1">Mitochondrion</location>
    </subcellularLocation>
</comment>
<keyword evidence="4" id="KW-0689">Ribosomal protein</keyword>
<comment type="caution">
    <text evidence="9">The sequence shown here is derived from an EMBL/GenBank/DDBJ whole genome shotgun (WGS) entry which is preliminary data.</text>
</comment>
<dbReference type="PANTHER" id="PTHR33618">
    <property type="entry name" value="39S RIBOSOMAL PROTEIN L53, MITOCHONDRIAL"/>
    <property type="match status" value="1"/>
</dbReference>
<evidence type="ECO:0000256" key="6">
    <source>
        <dbReference type="ARBA" id="ARBA00023274"/>
    </source>
</evidence>
<evidence type="ECO:0000256" key="7">
    <source>
        <dbReference type="ARBA" id="ARBA00035180"/>
    </source>
</evidence>
<sequence length="138" mass="15841">MATRWGSLRPHKTVPFIKYFRNRLSENDQQISRDKLRKFNLKPISSFRFEYDPFNPQSASLRKLCSVLHTPRWRASNLECPCQVVIRGDRSEPTLLVSYFDGQSLVVKTGNFSLADLVELIQRQTDLHVTDAASPASS</sequence>
<proteinExistence type="inferred from homology"/>
<dbReference type="Gene3D" id="3.40.30.10">
    <property type="entry name" value="Glutaredoxin"/>
    <property type="match status" value="1"/>
</dbReference>
<dbReference type="STRING" id="282301.A0A267H1B5"/>
<evidence type="ECO:0000256" key="1">
    <source>
        <dbReference type="ARBA" id="ARBA00004173"/>
    </source>
</evidence>
<accession>A0A267H1B5</accession>
<evidence type="ECO:0000313" key="10">
    <source>
        <dbReference type="Proteomes" id="UP000215902"/>
    </source>
</evidence>